<reference evidence="1 2" key="1">
    <citation type="submission" date="2016-10" db="EMBL/GenBank/DDBJ databases">
        <authorList>
            <person name="de Groot N.N."/>
        </authorList>
    </citation>
    <scope>NUCLEOTIDE SEQUENCE [LARGE SCALE GENOMIC DNA]</scope>
    <source>
        <strain evidence="1 2">DSM 22489</strain>
    </source>
</reference>
<evidence type="ECO:0000313" key="1">
    <source>
        <dbReference type="EMBL" id="SEG56414.1"/>
    </source>
</evidence>
<dbReference type="Proteomes" id="UP000236728">
    <property type="component" value="Unassembled WGS sequence"/>
</dbReference>
<sequence length="117" mass="12512">MNTTDIEIHTGGVDRPYKSLGEIKAKCSAGSLFSGEPTITDVNSKLQEAAMQRGANAVLYVSYDRGMSLTSYKNLWATGEAVILEASDKACPLCAEMIKRAAIRCRYCGGDVSAAAR</sequence>
<proteinExistence type="predicted"/>
<accession>A0A1H6B7A8</accession>
<dbReference type="OrthoDB" id="9152674at2"/>
<name>A0A1H6B7A8_9BACT</name>
<keyword evidence="2" id="KW-1185">Reference proteome</keyword>
<dbReference type="InterPro" id="IPR035439">
    <property type="entry name" value="UPF0145_dom_sf"/>
</dbReference>
<evidence type="ECO:0008006" key="3">
    <source>
        <dbReference type="Google" id="ProtNLM"/>
    </source>
</evidence>
<protein>
    <recommendedName>
        <fullName evidence="3">Heavy-metal-binding</fullName>
    </recommendedName>
</protein>
<gene>
    <name evidence="1" type="ORF">SAMN05421819_3569</name>
</gene>
<dbReference type="AlphaFoldDB" id="A0A1H6B7A8"/>
<organism evidence="1 2">
    <name type="scientific">Bryocella elongata</name>
    <dbReference type="NCBI Taxonomy" id="863522"/>
    <lineage>
        <taxon>Bacteria</taxon>
        <taxon>Pseudomonadati</taxon>
        <taxon>Acidobacteriota</taxon>
        <taxon>Terriglobia</taxon>
        <taxon>Terriglobales</taxon>
        <taxon>Acidobacteriaceae</taxon>
        <taxon>Bryocella</taxon>
    </lineage>
</organism>
<dbReference type="Gene3D" id="3.30.110.70">
    <property type="entry name" value="Hypothetical protein apc22750. Chain B"/>
    <property type="match status" value="1"/>
</dbReference>
<dbReference type="RefSeq" id="WP_103934418.1">
    <property type="nucleotide sequence ID" value="NZ_FNVA01000006.1"/>
</dbReference>
<evidence type="ECO:0000313" key="2">
    <source>
        <dbReference type="Proteomes" id="UP000236728"/>
    </source>
</evidence>
<dbReference type="SUPFAM" id="SSF117782">
    <property type="entry name" value="YbjQ-like"/>
    <property type="match status" value="1"/>
</dbReference>
<dbReference type="EMBL" id="FNVA01000006">
    <property type="protein sequence ID" value="SEG56414.1"/>
    <property type="molecule type" value="Genomic_DNA"/>
</dbReference>